<organism evidence="1 2">
    <name type="scientific">Runella slithyformis (strain ATCC 29530 / DSM 19594 / LMG 11500 / NCIMB 11436 / LSU 4)</name>
    <dbReference type="NCBI Taxonomy" id="761193"/>
    <lineage>
        <taxon>Bacteria</taxon>
        <taxon>Pseudomonadati</taxon>
        <taxon>Bacteroidota</taxon>
        <taxon>Cytophagia</taxon>
        <taxon>Cytophagales</taxon>
        <taxon>Spirosomataceae</taxon>
        <taxon>Runella</taxon>
    </lineage>
</organism>
<protein>
    <submittedName>
        <fullName evidence="1">Uncharacterized protein</fullName>
    </submittedName>
</protein>
<evidence type="ECO:0000313" key="2">
    <source>
        <dbReference type="Proteomes" id="UP000000493"/>
    </source>
</evidence>
<dbReference type="PROSITE" id="PS51257">
    <property type="entry name" value="PROKAR_LIPOPROTEIN"/>
    <property type="match status" value="1"/>
</dbReference>
<evidence type="ECO:0000313" key="1">
    <source>
        <dbReference type="EMBL" id="AEI47127.1"/>
    </source>
</evidence>
<sequence>MKKIVLSTMGAFFLTAVMISCNQPKETEVSPTTAKAGEEPKSVIDLMEKERGKKYFKKDLLLKSEDGKSEMLMRVASETQENLETYLSMHEFKFTSMLEKPEPINKNLVPDKVDKNLKITDESPDLSNAIHVIREILNVKLSDGSIGYSLNVRNLPINSSKNAKVNSGNYYYDEEISDPNRPDGIEFTVNSDDIWLAMDYREDWYNPNWFKYYFGYPNTWTQIFAGKNYLWNGSYIWIPTIQTYPFGDVWKVKTKIHYYQNFGGRNYTRRWLT</sequence>
<dbReference type="Proteomes" id="UP000000493">
    <property type="component" value="Chromosome"/>
</dbReference>
<proteinExistence type="predicted"/>
<gene>
    <name evidence="1" type="ordered locus">Runsl_0684</name>
</gene>
<keyword evidence="2" id="KW-1185">Reference proteome</keyword>
<name>A0A7U3ZH42_RUNSL</name>
<accession>A0A7U3ZH42</accession>
<dbReference type="KEGG" id="rsi:Runsl_0684"/>
<dbReference type="AlphaFoldDB" id="A0A7U3ZH42"/>
<dbReference type="EMBL" id="CP002859">
    <property type="protein sequence ID" value="AEI47127.1"/>
    <property type="molecule type" value="Genomic_DNA"/>
</dbReference>
<dbReference type="RefSeq" id="WP_013926450.1">
    <property type="nucleotide sequence ID" value="NC_015703.1"/>
</dbReference>
<reference evidence="1 2" key="2">
    <citation type="journal article" date="2012" name="Stand. Genomic Sci.">
        <title>Complete genome sequence of the aquatic bacterium Runella slithyformis type strain (LSU 4(T)).</title>
        <authorList>
            <person name="Copeland A."/>
            <person name="Zhang X."/>
            <person name="Misra M."/>
            <person name="Lapidus A."/>
            <person name="Nolan M."/>
            <person name="Lucas S."/>
            <person name="Deshpande S."/>
            <person name="Cheng J.F."/>
            <person name="Tapia R."/>
            <person name="Goodwin L.A."/>
            <person name="Pitluck S."/>
            <person name="Liolios K."/>
            <person name="Pagani I."/>
            <person name="Ivanova N."/>
            <person name="Mikhailova N."/>
            <person name="Pati A."/>
            <person name="Chen A."/>
            <person name="Palaniappan K."/>
            <person name="Land M."/>
            <person name="Hauser L."/>
            <person name="Pan C."/>
            <person name="Jeffries C.D."/>
            <person name="Detter J.C."/>
            <person name="Brambilla E.M."/>
            <person name="Rohde M."/>
            <person name="Djao O.D."/>
            <person name="Goker M."/>
            <person name="Sikorski J."/>
            <person name="Tindall B.J."/>
            <person name="Woyke T."/>
            <person name="Bristow J."/>
            <person name="Eisen J.A."/>
            <person name="Markowitz V."/>
            <person name="Hugenholtz P."/>
            <person name="Kyrpides N.C."/>
            <person name="Klenk H.P."/>
            <person name="Mavromatis K."/>
        </authorList>
    </citation>
    <scope>NUCLEOTIDE SEQUENCE [LARGE SCALE GENOMIC DNA]</scope>
    <source>
        <strain evidence="2">ATCC 29530 / DSM 19594 / LMG 11500 / NCIMB 11436 / LSU 4</strain>
    </source>
</reference>
<reference evidence="2" key="1">
    <citation type="submission" date="2011-06" db="EMBL/GenBank/DDBJ databases">
        <title>The complete genome of chromosome of Runella slithyformis DSM 19594.</title>
        <authorList>
            <consortium name="US DOE Joint Genome Institute (JGI-PGF)"/>
            <person name="Lucas S."/>
            <person name="Han J."/>
            <person name="Lapidus A."/>
            <person name="Bruce D."/>
            <person name="Goodwin L."/>
            <person name="Pitluck S."/>
            <person name="Peters L."/>
            <person name="Kyrpides N."/>
            <person name="Mavromatis K."/>
            <person name="Ivanova N."/>
            <person name="Ovchinnikova G."/>
            <person name="Zhang X."/>
            <person name="Misra M."/>
            <person name="Detter J.C."/>
            <person name="Tapia R."/>
            <person name="Han C."/>
            <person name="Land M."/>
            <person name="Hauser L."/>
            <person name="Markowitz V."/>
            <person name="Cheng J.-F."/>
            <person name="Hugenholtz P."/>
            <person name="Woyke T."/>
            <person name="Wu D."/>
            <person name="Tindall B."/>
            <person name="Faehrich R."/>
            <person name="Brambilla E."/>
            <person name="Klenk H.-P."/>
            <person name="Eisen J.A."/>
        </authorList>
    </citation>
    <scope>NUCLEOTIDE SEQUENCE [LARGE SCALE GENOMIC DNA]</scope>
    <source>
        <strain evidence="2">ATCC 29530 / DSM 19594 / LMG 11500 / NCIMB 11436 / LSU 4</strain>
    </source>
</reference>